<feature type="region of interest" description="Disordered" evidence="1">
    <location>
        <begin position="176"/>
        <end position="203"/>
    </location>
</feature>
<dbReference type="InterPro" id="IPR010767">
    <property type="entry name" value="Phage_CGC-2007_Cje0229"/>
</dbReference>
<evidence type="ECO:0000313" key="4">
    <source>
        <dbReference type="Proteomes" id="UP000680514"/>
    </source>
</evidence>
<dbReference type="Proteomes" id="UP000680514">
    <property type="component" value="Chromosome"/>
</dbReference>
<evidence type="ECO:0008006" key="5">
    <source>
        <dbReference type="Google" id="ProtNLM"/>
    </source>
</evidence>
<gene>
    <name evidence="3" type="ORF">LYSHEL_22170</name>
</gene>
<dbReference type="Pfam" id="PF07087">
    <property type="entry name" value="DUF1353"/>
    <property type="match status" value="1"/>
</dbReference>
<keyword evidence="2" id="KW-0732">Signal</keyword>
<accession>A0ABM7QFL0</accession>
<proteinExistence type="predicted"/>
<dbReference type="PROSITE" id="PS51257">
    <property type="entry name" value="PROKAR_LIPOPROTEIN"/>
    <property type="match status" value="1"/>
</dbReference>
<dbReference type="EMBL" id="AP024546">
    <property type="protein sequence ID" value="BCT96346.1"/>
    <property type="molecule type" value="Genomic_DNA"/>
</dbReference>
<evidence type="ECO:0000313" key="3">
    <source>
        <dbReference type="EMBL" id="BCT96346.1"/>
    </source>
</evidence>
<feature type="chain" id="PRO_5046261138" description="DUF1353 domain-containing protein" evidence="2">
    <location>
        <begin position="24"/>
        <end position="203"/>
    </location>
</feature>
<feature type="compositionally biased region" description="Basic and acidic residues" evidence="1">
    <location>
        <begin position="177"/>
        <end position="194"/>
    </location>
</feature>
<evidence type="ECO:0000256" key="1">
    <source>
        <dbReference type="SAM" id="MobiDB-lite"/>
    </source>
</evidence>
<feature type="signal peptide" evidence="2">
    <location>
        <begin position="1"/>
        <end position="23"/>
    </location>
</feature>
<dbReference type="RefSeq" id="WP_213434135.1">
    <property type="nucleotide sequence ID" value="NZ_AP024546.1"/>
</dbReference>
<organism evidence="3 4">
    <name type="scientific">Lysobacter helvus</name>
    <dbReference type="NCBI Taxonomy" id="2675059"/>
    <lineage>
        <taxon>Bacteria</taxon>
        <taxon>Pseudomonadati</taxon>
        <taxon>Pseudomonadota</taxon>
        <taxon>Gammaproteobacteria</taxon>
        <taxon>Lysobacterales</taxon>
        <taxon>Lysobacteraceae</taxon>
        <taxon>Lysobacter</taxon>
    </lineage>
</organism>
<sequence length="203" mass="22479">MTRTQGIACLLWLGLLACADVFAQAPPNPSGEMEFADGQNWTITSPPLRWEIGQSGVWIIVPSGFVHDKASIPPALQSLIHKNGTYTRAAVIHDWLYWSQRCTRDQADNLLVIAMKESNVGWLDRRAVYRGVRVGGASAWNRNAQDRARGELRFNGGMLPEGNMTWPQMRAALKAQGRKDPPIDPRSDYCRFGDSHAVPGPPA</sequence>
<protein>
    <recommendedName>
        <fullName evidence="5">DUF1353 domain-containing protein</fullName>
    </recommendedName>
</protein>
<keyword evidence="4" id="KW-1185">Reference proteome</keyword>
<evidence type="ECO:0000256" key="2">
    <source>
        <dbReference type="SAM" id="SignalP"/>
    </source>
</evidence>
<name>A0ABM7QFL0_9GAMM</name>
<reference evidence="3 4" key="1">
    <citation type="submission" date="2021-03" db="EMBL/GenBank/DDBJ databases">
        <title>Complete Genome Sequences of Two Lysobacter Strains Isolated from Sea Water (Lysobacter caseinilyticus) and Soil (Lysobacter helvus) in South Korea.</title>
        <authorList>
            <person name="Watanabe Y."/>
            <person name="Arakawa K."/>
        </authorList>
    </citation>
    <scope>NUCLEOTIDE SEQUENCE [LARGE SCALE GENOMIC DNA]</scope>
    <source>
        <strain evidence="3 4">D10</strain>
    </source>
</reference>